<keyword evidence="1" id="KW-1133">Transmembrane helix</keyword>
<reference evidence="2" key="2">
    <citation type="journal article" date="2024" name="Plant">
        <title>Genomic evolution and insights into agronomic trait innovations of Sesamum species.</title>
        <authorList>
            <person name="Miao H."/>
            <person name="Wang L."/>
            <person name="Qu L."/>
            <person name="Liu H."/>
            <person name="Sun Y."/>
            <person name="Le M."/>
            <person name="Wang Q."/>
            <person name="Wei S."/>
            <person name="Zheng Y."/>
            <person name="Lin W."/>
            <person name="Duan Y."/>
            <person name="Cao H."/>
            <person name="Xiong S."/>
            <person name="Wang X."/>
            <person name="Wei L."/>
            <person name="Li C."/>
            <person name="Ma Q."/>
            <person name="Ju M."/>
            <person name="Zhao R."/>
            <person name="Li G."/>
            <person name="Mu C."/>
            <person name="Tian Q."/>
            <person name="Mei H."/>
            <person name="Zhang T."/>
            <person name="Gao T."/>
            <person name="Zhang H."/>
        </authorList>
    </citation>
    <scope>NUCLEOTIDE SEQUENCE</scope>
    <source>
        <strain evidence="2">3651</strain>
    </source>
</reference>
<proteinExistence type="predicted"/>
<sequence length="177" mass="20584">MDALQFYLLHMNRWTLSIIFVVSWAIWLGLVNFSMRMISWIRVPILSMVLGLGPVPVFVADHYLLELMVGRVFLFRLEGVRLIRQVVVLDCFWAEHLWGFPYAIPSVPTHPPSPGGYSKASGVKRKLKWPRLSPFSLKHKSLLCMALHCYYLMLLLLSHHDSHIPHYRQYLLALLLC</sequence>
<accession>A0AAE1XMA9</accession>
<gene>
    <name evidence="2" type="ORF">Salat_2814000</name>
</gene>
<protein>
    <submittedName>
        <fullName evidence="2">Uncharacterized protein</fullName>
    </submittedName>
</protein>
<reference evidence="2" key="1">
    <citation type="submission" date="2020-06" db="EMBL/GenBank/DDBJ databases">
        <authorList>
            <person name="Li T."/>
            <person name="Hu X."/>
            <person name="Zhang T."/>
            <person name="Song X."/>
            <person name="Zhang H."/>
            <person name="Dai N."/>
            <person name="Sheng W."/>
            <person name="Hou X."/>
            <person name="Wei L."/>
        </authorList>
    </citation>
    <scope>NUCLEOTIDE SEQUENCE</scope>
    <source>
        <strain evidence="2">3651</strain>
        <tissue evidence="2">Leaf</tissue>
    </source>
</reference>
<organism evidence="2 3">
    <name type="scientific">Sesamum alatum</name>
    <dbReference type="NCBI Taxonomy" id="300844"/>
    <lineage>
        <taxon>Eukaryota</taxon>
        <taxon>Viridiplantae</taxon>
        <taxon>Streptophyta</taxon>
        <taxon>Embryophyta</taxon>
        <taxon>Tracheophyta</taxon>
        <taxon>Spermatophyta</taxon>
        <taxon>Magnoliopsida</taxon>
        <taxon>eudicotyledons</taxon>
        <taxon>Gunneridae</taxon>
        <taxon>Pentapetalae</taxon>
        <taxon>asterids</taxon>
        <taxon>lamiids</taxon>
        <taxon>Lamiales</taxon>
        <taxon>Pedaliaceae</taxon>
        <taxon>Sesamum</taxon>
    </lineage>
</organism>
<feature type="transmembrane region" description="Helical" evidence="1">
    <location>
        <begin position="14"/>
        <end position="33"/>
    </location>
</feature>
<comment type="caution">
    <text evidence="2">The sequence shown here is derived from an EMBL/GenBank/DDBJ whole genome shotgun (WGS) entry which is preliminary data.</text>
</comment>
<dbReference type="Proteomes" id="UP001293254">
    <property type="component" value="Unassembled WGS sequence"/>
</dbReference>
<feature type="transmembrane region" description="Helical" evidence="1">
    <location>
        <begin position="45"/>
        <end position="65"/>
    </location>
</feature>
<keyword evidence="1" id="KW-0812">Transmembrane</keyword>
<dbReference type="AlphaFoldDB" id="A0AAE1XMA9"/>
<evidence type="ECO:0000256" key="1">
    <source>
        <dbReference type="SAM" id="Phobius"/>
    </source>
</evidence>
<name>A0AAE1XMA9_9LAMI</name>
<evidence type="ECO:0000313" key="2">
    <source>
        <dbReference type="EMBL" id="KAK4414012.1"/>
    </source>
</evidence>
<keyword evidence="3" id="KW-1185">Reference proteome</keyword>
<keyword evidence="1" id="KW-0472">Membrane</keyword>
<evidence type="ECO:0000313" key="3">
    <source>
        <dbReference type="Proteomes" id="UP001293254"/>
    </source>
</evidence>
<dbReference type="EMBL" id="JACGWO010000012">
    <property type="protein sequence ID" value="KAK4414012.1"/>
    <property type="molecule type" value="Genomic_DNA"/>
</dbReference>